<evidence type="ECO:0000313" key="2">
    <source>
        <dbReference type="Proteomes" id="UP001054945"/>
    </source>
</evidence>
<sequence>MDSRLSQDLHAIRLCPGTLPVHACVKALNSVPASTWKVKVTVVPHVKGLTALGLASWHHGFCLLAVPWSYTVRNHFAGFMTHVNRTQQTFSSPVQLQPLGTVMGVIVTFFSDLSI</sequence>
<name>A0AAV4Y7Q6_CAEEX</name>
<protein>
    <submittedName>
        <fullName evidence="1">Uncharacterized protein</fullName>
    </submittedName>
</protein>
<accession>A0AAV4Y7Q6</accession>
<dbReference type="AlphaFoldDB" id="A0AAV4Y7Q6"/>
<comment type="caution">
    <text evidence="1">The sequence shown here is derived from an EMBL/GenBank/DDBJ whole genome shotgun (WGS) entry which is preliminary data.</text>
</comment>
<proteinExistence type="predicted"/>
<dbReference type="EMBL" id="BPLR01001601">
    <property type="protein sequence ID" value="GIZ03437.1"/>
    <property type="molecule type" value="Genomic_DNA"/>
</dbReference>
<gene>
    <name evidence="1" type="ORF">CEXT_546821</name>
</gene>
<keyword evidence="2" id="KW-1185">Reference proteome</keyword>
<reference evidence="1 2" key="1">
    <citation type="submission" date="2021-06" db="EMBL/GenBank/DDBJ databases">
        <title>Caerostris extrusa draft genome.</title>
        <authorList>
            <person name="Kono N."/>
            <person name="Arakawa K."/>
        </authorList>
    </citation>
    <scope>NUCLEOTIDE SEQUENCE [LARGE SCALE GENOMIC DNA]</scope>
</reference>
<dbReference type="Proteomes" id="UP001054945">
    <property type="component" value="Unassembled WGS sequence"/>
</dbReference>
<organism evidence="1 2">
    <name type="scientific">Caerostris extrusa</name>
    <name type="common">Bark spider</name>
    <name type="synonym">Caerostris bankana</name>
    <dbReference type="NCBI Taxonomy" id="172846"/>
    <lineage>
        <taxon>Eukaryota</taxon>
        <taxon>Metazoa</taxon>
        <taxon>Ecdysozoa</taxon>
        <taxon>Arthropoda</taxon>
        <taxon>Chelicerata</taxon>
        <taxon>Arachnida</taxon>
        <taxon>Araneae</taxon>
        <taxon>Araneomorphae</taxon>
        <taxon>Entelegynae</taxon>
        <taxon>Araneoidea</taxon>
        <taxon>Araneidae</taxon>
        <taxon>Caerostris</taxon>
    </lineage>
</organism>
<evidence type="ECO:0000313" key="1">
    <source>
        <dbReference type="EMBL" id="GIZ03437.1"/>
    </source>
</evidence>